<proteinExistence type="predicted"/>
<dbReference type="Proteomes" id="UP000191901">
    <property type="component" value="Chromosome"/>
</dbReference>
<name>A0A1Z3HP98_9CYAN</name>
<dbReference type="KEGG" id="hhg:XM38_030750"/>
<sequence length="45" mass="4726">MFLASFLFGNGALLLFNRMGYFQPGFDLGKTAIATALIAAAATLV</sequence>
<keyword evidence="2" id="KW-1185">Reference proteome</keyword>
<protein>
    <submittedName>
        <fullName evidence="1">Uncharacterized protein</fullName>
    </submittedName>
</protein>
<gene>
    <name evidence="1" type="ORF">XM38_030750</name>
</gene>
<dbReference type="AlphaFoldDB" id="A0A1Z3HP98"/>
<accession>A0A1Z3HP98</accession>
<reference evidence="1 2" key="1">
    <citation type="journal article" date="2016" name="Biochim. Biophys. Acta">
        <title>Characterization of red-shifted phycobilisomes isolated from the chlorophyll f-containing cyanobacterium Halomicronema hongdechloris.</title>
        <authorList>
            <person name="Li Y."/>
            <person name="Lin Y."/>
            <person name="Garvey C.J."/>
            <person name="Birch D."/>
            <person name="Corkery R.W."/>
            <person name="Loughlin P.C."/>
            <person name="Scheer H."/>
            <person name="Willows R.D."/>
            <person name="Chen M."/>
        </authorList>
    </citation>
    <scope>NUCLEOTIDE SEQUENCE [LARGE SCALE GENOMIC DNA]</scope>
    <source>
        <strain evidence="1 2">C2206</strain>
    </source>
</reference>
<dbReference type="RefSeq" id="WP_187329418.1">
    <property type="nucleotide sequence ID" value="NZ_CP021983.2"/>
</dbReference>
<evidence type="ECO:0000313" key="1">
    <source>
        <dbReference type="EMBL" id="ASC72121.1"/>
    </source>
</evidence>
<organism evidence="1 2">
    <name type="scientific">Halomicronema hongdechloris C2206</name>
    <dbReference type="NCBI Taxonomy" id="1641165"/>
    <lineage>
        <taxon>Bacteria</taxon>
        <taxon>Bacillati</taxon>
        <taxon>Cyanobacteriota</taxon>
        <taxon>Cyanophyceae</taxon>
        <taxon>Nodosilineales</taxon>
        <taxon>Nodosilineaceae</taxon>
        <taxon>Halomicronema</taxon>
    </lineage>
</organism>
<evidence type="ECO:0000313" key="2">
    <source>
        <dbReference type="Proteomes" id="UP000191901"/>
    </source>
</evidence>
<dbReference type="EMBL" id="CP021983">
    <property type="protein sequence ID" value="ASC72121.1"/>
    <property type="molecule type" value="Genomic_DNA"/>
</dbReference>